<protein>
    <submittedName>
        <fullName evidence="2">Winged helix-turn-helix transcriptional regulator</fullName>
    </submittedName>
</protein>
<dbReference type="Gene3D" id="1.10.10.10">
    <property type="entry name" value="Winged helix-like DNA-binding domain superfamily/Winged helix DNA-binding domain"/>
    <property type="match status" value="1"/>
</dbReference>
<dbReference type="RefSeq" id="WP_379188508.1">
    <property type="nucleotide sequence ID" value="NZ_JBHSOW010000043.1"/>
</dbReference>
<comment type="caution">
    <text evidence="2">The sequence shown here is derived from an EMBL/GenBank/DDBJ whole genome shotgun (WGS) entry which is preliminary data.</text>
</comment>
<dbReference type="InterPro" id="IPR002577">
    <property type="entry name" value="HTH_HxlR"/>
</dbReference>
<feature type="domain" description="HTH hxlR-type" evidence="1">
    <location>
        <begin position="1"/>
        <end position="31"/>
    </location>
</feature>
<name>A0ABW0VWH3_9BACL</name>
<dbReference type="EMBL" id="JBHSOW010000043">
    <property type="protein sequence ID" value="MFC5649955.1"/>
    <property type="molecule type" value="Genomic_DNA"/>
</dbReference>
<evidence type="ECO:0000313" key="2">
    <source>
        <dbReference type="EMBL" id="MFC5649955.1"/>
    </source>
</evidence>
<sequence length="31" mass="3716">MTRLLTEQLRKLEEAKLIVRHVYPSVPPNRQ</sequence>
<accession>A0ABW0VWH3</accession>
<dbReference type="PROSITE" id="PS51118">
    <property type="entry name" value="HTH_HXLR"/>
    <property type="match status" value="1"/>
</dbReference>
<evidence type="ECO:0000313" key="3">
    <source>
        <dbReference type="Proteomes" id="UP001596047"/>
    </source>
</evidence>
<dbReference type="SUPFAM" id="SSF46785">
    <property type="entry name" value="Winged helix' DNA-binding domain"/>
    <property type="match status" value="1"/>
</dbReference>
<reference evidence="3" key="1">
    <citation type="journal article" date="2019" name="Int. J. Syst. Evol. Microbiol.">
        <title>The Global Catalogue of Microorganisms (GCM) 10K type strain sequencing project: providing services to taxonomists for standard genome sequencing and annotation.</title>
        <authorList>
            <consortium name="The Broad Institute Genomics Platform"/>
            <consortium name="The Broad Institute Genome Sequencing Center for Infectious Disease"/>
            <person name="Wu L."/>
            <person name="Ma J."/>
        </authorList>
    </citation>
    <scope>NUCLEOTIDE SEQUENCE [LARGE SCALE GENOMIC DNA]</scope>
    <source>
        <strain evidence="3">CGMCC 1.3240</strain>
    </source>
</reference>
<dbReference type="InterPro" id="IPR036390">
    <property type="entry name" value="WH_DNA-bd_sf"/>
</dbReference>
<gene>
    <name evidence="2" type="ORF">ACFPYJ_12650</name>
</gene>
<evidence type="ECO:0000259" key="1">
    <source>
        <dbReference type="PROSITE" id="PS51118"/>
    </source>
</evidence>
<proteinExistence type="predicted"/>
<dbReference type="InterPro" id="IPR036388">
    <property type="entry name" value="WH-like_DNA-bd_sf"/>
</dbReference>
<keyword evidence="3" id="KW-1185">Reference proteome</keyword>
<dbReference type="Pfam" id="PF01638">
    <property type="entry name" value="HxlR"/>
    <property type="match status" value="1"/>
</dbReference>
<dbReference type="Proteomes" id="UP001596047">
    <property type="component" value="Unassembled WGS sequence"/>
</dbReference>
<organism evidence="2 3">
    <name type="scientific">Paenibacillus solisilvae</name>
    <dbReference type="NCBI Taxonomy" id="2486751"/>
    <lineage>
        <taxon>Bacteria</taxon>
        <taxon>Bacillati</taxon>
        <taxon>Bacillota</taxon>
        <taxon>Bacilli</taxon>
        <taxon>Bacillales</taxon>
        <taxon>Paenibacillaceae</taxon>
        <taxon>Paenibacillus</taxon>
    </lineage>
</organism>